<evidence type="ECO:0000256" key="4">
    <source>
        <dbReference type="ARBA" id="ARBA00016774"/>
    </source>
</evidence>
<dbReference type="InterPro" id="IPR014186">
    <property type="entry name" value="S-formylglutathione_hydrol"/>
</dbReference>
<feature type="active site" description="Charge relay system" evidence="8">
    <location>
        <position position="109"/>
    </location>
</feature>
<evidence type="ECO:0000313" key="10">
    <source>
        <dbReference type="Proteomes" id="UP000192247"/>
    </source>
</evidence>
<keyword evidence="5" id="KW-0719">Serine esterase</keyword>
<evidence type="ECO:0000256" key="8">
    <source>
        <dbReference type="PIRSR" id="PIRSR614186-1"/>
    </source>
</evidence>
<proteinExistence type="inferred from homology"/>
<evidence type="ECO:0000256" key="2">
    <source>
        <dbReference type="ARBA" id="ARBA00005622"/>
    </source>
</evidence>
<dbReference type="GO" id="GO:0005829">
    <property type="term" value="C:cytosol"/>
    <property type="evidence" value="ECO:0007669"/>
    <property type="project" value="TreeGrafter"/>
</dbReference>
<sequence>MYSYITKELPEVMSNHFSTIIDASRCSIMGHSMGGHGALICALRNPDRFRSVSAFAPICAPSQCPWGEQAFNAYLGPDKDAWKAYDATELARTYSGPDLNILIDQGSDDKFLSSKQLLPQTLLEAAASNSKLKINYREHEGYDHSYFFVSTFIEDHIRLHSEALSH</sequence>
<feature type="active site" description="Charge relay system" evidence="8">
    <location>
        <position position="144"/>
    </location>
</feature>
<dbReference type="OrthoDB" id="420518at2759"/>
<protein>
    <recommendedName>
        <fullName evidence="4">S-formylglutathione hydrolase</fullName>
        <ecNumber evidence="3">3.1.2.12</ecNumber>
    </recommendedName>
    <alternativeName>
        <fullName evidence="7">Esterase D</fullName>
    </alternativeName>
</protein>
<dbReference type="InParanoid" id="A0A1V9XDF4"/>
<feature type="active site" description="Charge relay system" evidence="8">
    <location>
        <position position="32"/>
    </location>
</feature>
<dbReference type="Proteomes" id="UP000192247">
    <property type="component" value="Unassembled WGS sequence"/>
</dbReference>
<dbReference type="Pfam" id="PF00756">
    <property type="entry name" value="Esterase"/>
    <property type="match status" value="1"/>
</dbReference>
<dbReference type="Gene3D" id="3.40.50.1820">
    <property type="entry name" value="alpha/beta hydrolase"/>
    <property type="match status" value="1"/>
</dbReference>
<evidence type="ECO:0000256" key="6">
    <source>
        <dbReference type="ARBA" id="ARBA00022801"/>
    </source>
</evidence>
<gene>
    <name evidence="9" type="ORF">BIW11_03976</name>
</gene>
<evidence type="ECO:0000256" key="5">
    <source>
        <dbReference type="ARBA" id="ARBA00022487"/>
    </source>
</evidence>
<dbReference type="STRING" id="418985.A0A1V9XDF4"/>
<dbReference type="InterPro" id="IPR000801">
    <property type="entry name" value="Esterase-like"/>
</dbReference>
<comment type="function">
    <text evidence="1">Serine hydrolase involved in the detoxification of formaldehyde.</text>
</comment>
<evidence type="ECO:0000256" key="1">
    <source>
        <dbReference type="ARBA" id="ARBA00002608"/>
    </source>
</evidence>
<dbReference type="AlphaFoldDB" id="A0A1V9XDF4"/>
<organism evidence="9 10">
    <name type="scientific">Tropilaelaps mercedesae</name>
    <dbReference type="NCBI Taxonomy" id="418985"/>
    <lineage>
        <taxon>Eukaryota</taxon>
        <taxon>Metazoa</taxon>
        <taxon>Ecdysozoa</taxon>
        <taxon>Arthropoda</taxon>
        <taxon>Chelicerata</taxon>
        <taxon>Arachnida</taxon>
        <taxon>Acari</taxon>
        <taxon>Parasitiformes</taxon>
        <taxon>Mesostigmata</taxon>
        <taxon>Gamasina</taxon>
        <taxon>Dermanyssoidea</taxon>
        <taxon>Laelapidae</taxon>
        <taxon>Tropilaelaps</taxon>
    </lineage>
</organism>
<comment type="similarity">
    <text evidence="2">Belongs to the esterase D family.</text>
</comment>
<dbReference type="EMBL" id="MNPL01014713">
    <property type="protein sequence ID" value="OQR71388.1"/>
    <property type="molecule type" value="Genomic_DNA"/>
</dbReference>
<accession>A0A1V9XDF4</accession>
<dbReference type="GO" id="GO:0052689">
    <property type="term" value="F:carboxylic ester hydrolase activity"/>
    <property type="evidence" value="ECO:0007669"/>
    <property type="project" value="UniProtKB-KW"/>
</dbReference>
<dbReference type="GO" id="GO:0046294">
    <property type="term" value="P:formaldehyde catabolic process"/>
    <property type="evidence" value="ECO:0007669"/>
    <property type="project" value="InterPro"/>
</dbReference>
<keyword evidence="6 9" id="KW-0378">Hydrolase</keyword>
<reference evidence="9 10" key="1">
    <citation type="journal article" date="2017" name="Gigascience">
        <title>Draft genome of the honey bee ectoparasitic mite, Tropilaelaps mercedesae, is shaped by the parasitic life history.</title>
        <authorList>
            <person name="Dong X."/>
            <person name="Armstrong S.D."/>
            <person name="Xia D."/>
            <person name="Makepeace B.L."/>
            <person name="Darby A.C."/>
            <person name="Kadowaki T."/>
        </authorList>
    </citation>
    <scope>NUCLEOTIDE SEQUENCE [LARGE SCALE GENOMIC DNA]</scope>
    <source>
        <strain evidence="9">Wuxi-XJTLU</strain>
    </source>
</reference>
<evidence type="ECO:0000313" key="9">
    <source>
        <dbReference type="EMBL" id="OQR71388.1"/>
    </source>
</evidence>
<dbReference type="PANTHER" id="PTHR10061:SF0">
    <property type="entry name" value="S-FORMYLGLUTATHIONE HYDROLASE"/>
    <property type="match status" value="1"/>
</dbReference>
<evidence type="ECO:0000256" key="3">
    <source>
        <dbReference type="ARBA" id="ARBA00012479"/>
    </source>
</evidence>
<comment type="caution">
    <text evidence="9">The sequence shown here is derived from an EMBL/GenBank/DDBJ whole genome shotgun (WGS) entry which is preliminary data.</text>
</comment>
<keyword evidence="10" id="KW-1185">Reference proteome</keyword>
<dbReference type="PANTHER" id="PTHR10061">
    <property type="entry name" value="S-FORMYLGLUTATHIONE HYDROLASE"/>
    <property type="match status" value="1"/>
</dbReference>
<dbReference type="EC" id="3.1.2.12" evidence="3"/>
<name>A0A1V9XDF4_9ACAR</name>
<dbReference type="GO" id="GO:0018738">
    <property type="term" value="F:S-formylglutathione hydrolase activity"/>
    <property type="evidence" value="ECO:0007669"/>
    <property type="project" value="UniProtKB-EC"/>
</dbReference>
<evidence type="ECO:0000256" key="7">
    <source>
        <dbReference type="ARBA" id="ARBA00032082"/>
    </source>
</evidence>
<dbReference type="InterPro" id="IPR029058">
    <property type="entry name" value="AB_hydrolase_fold"/>
</dbReference>
<dbReference type="SUPFAM" id="SSF53474">
    <property type="entry name" value="alpha/beta-Hydrolases"/>
    <property type="match status" value="1"/>
</dbReference>